<evidence type="ECO:0000256" key="4">
    <source>
        <dbReference type="ARBA" id="ARBA00022490"/>
    </source>
</evidence>
<evidence type="ECO:0000256" key="9">
    <source>
        <dbReference type="ARBA" id="ARBA00023175"/>
    </source>
</evidence>
<keyword evidence="5 11" id="KW-0493">Microtubule</keyword>
<keyword evidence="8 11" id="KW-0243">Dynein</keyword>
<evidence type="ECO:0000256" key="3">
    <source>
        <dbReference type="ARBA" id="ARBA00022448"/>
    </source>
</evidence>
<dbReference type="OMA" id="RCNIWIL"/>
<evidence type="ECO:0000256" key="12">
    <source>
        <dbReference type="SAM" id="MobiDB-lite"/>
    </source>
</evidence>
<dbReference type="GO" id="GO:0005874">
    <property type="term" value="C:microtubule"/>
    <property type="evidence" value="ECO:0007669"/>
    <property type="project" value="UniProtKB-KW"/>
</dbReference>
<dbReference type="STRING" id="1156394.T0Q4I7"/>
<keyword evidence="7 11" id="KW-0067">ATP-binding</keyword>
<sequence>MSSGNLWQSLLRESSERAPIPSTELLLLGPAESGKSSMLQRWQHLGNKSPAEKPTTVHTVLPSEFATFHLPSEDDPACQLNVWSFNTDQLETEPALLGLAIDVDRLQHTIALVVLDASRPWTIQPTLDKWLPALETALQEKMLTLDNYKRDALLEATRKHWLGYEEPGRSAAPAILPLGRADNETPTLPHGVLLHNCGIPLVLVVAKTDIAPDDAVKQDFAQWTIRETALAYGAAVCYTSSKTSINAELLKNYVLHRTQPGVKFAESPKLIDRNAIFVPSGYDSQELIDQSLVGSQPRWSKTQAFDKMFPVPNEKNEDSALLHAEVRVDPNQTWLRKLEKAAGAGLADLQKSSVEASRRADELAAARRAEAESRKEKHDVKKDTKDVNPKHLANFFNNLLSRPEKQKSGRVLLDKAKLPPKNVKELAEDELRKM</sequence>
<evidence type="ECO:0000256" key="6">
    <source>
        <dbReference type="ARBA" id="ARBA00022741"/>
    </source>
</evidence>
<dbReference type="GO" id="GO:0005813">
    <property type="term" value="C:centrosome"/>
    <property type="evidence" value="ECO:0007669"/>
    <property type="project" value="TreeGrafter"/>
</dbReference>
<dbReference type="PANTHER" id="PTHR12688">
    <property type="entry name" value="DYNEIN LIGHT INTERMEDIATE CHAIN"/>
    <property type="match status" value="1"/>
</dbReference>
<dbReference type="VEuPathDB" id="FungiDB:SDRG_12734"/>
<keyword evidence="9 11" id="KW-0505">Motor protein</keyword>
<evidence type="ECO:0000256" key="8">
    <source>
        <dbReference type="ARBA" id="ARBA00023017"/>
    </source>
</evidence>
<dbReference type="GO" id="GO:0045504">
    <property type="term" value="F:dynein heavy chain binding"/>
    <property type="evidence" value="ECO:0007669"/>
    <property type="project" value="TreeGrafter"/>
</dbReference>
<organism evidence="13 14">
    <name type="scientific">Saprolegnia diclina (strain VS20)</name>
    <dbReference type="NCBI Taxonomy" id="1156394"/>
    <lineage>
        <taxon>Eukaryota</taxon>
        <taxon>Sar</taxon>
        <taxon>Stramenopiles</taxon>
        <taxon>Oomycota</taxon>
        <taxon>Saprolegniomycetes</taxon>
        <taxon>Saprolegniales</taxon>
        <taxon>Saprolegniaceae</taxon>
        <taxon>Saprolegnia</taxon>
    </lineage>
</organism>
<keyword evidence="4 11" id="KW-0963">Cytoplasm</keyword>
<dbReference type="PANTHER" id="PTHR12688:SF0">
    <property type="entry name" value="DYNEIN LIGHT INTERMEDIATE CHAIN"/>
    <property type="match status" value="1"/>
</dbReference>
<evidence type="ECO:0000256" key="7">
    <source>
        <dbReference type="ARBA" id="ARBA00022840"/>
    </source>
</evidence>
<dbReference type="InterPro" id="IPR008467">
    <property type="entry name" value="Dynein1_light_intermed_chain"/>
</dbReference>
<dbReference type="EMBL" id="JH767183">
    <property type="protein sequence ID" value="EQC29486.1"/>
    <property type="molecule type" value="Genomic_DNA"/>
</dbReference>
<evidence type="ECO:0000256" key="11">
    <source>
        <dbReference type="RuleBase" id="RU366047"/>
    </source>
</evidence>
<evidence type="ECO:0000256" key="10">
    <source>
        <dbReference type="ARBA" id="ARBA00023212"/>
    </source>
</evidence>
<dbReference type="Pfam" id="PF05783">
    <property type="entry name" value="DLIC"/>
    <property type="match status" value="1"/>
</dbReference>
<dbReference type="OrthoDB" id="27603at2759"/>
<dbReference type="Gene3D" id="3.40.50.300">
    <property type="entry name" value="P-loop containing nucleotide triphosphate hydrolases"/>
    <property type="match status" value="1"/>
</dbReference>
<dbReference type="Proteomes" id="UP000030762">
    <property type="component" value="Unassembled WGS sequence"/>
</dbReference>
<dbReference type="RefSeq" id="XP_008617038.1">
    <property type="nucleotide sequence ID" value="XM_008618816.1"/>
</dbReference>
<dbReference type="eggNOG" id="KOG3905">
    <property type="taxonomic scope" value="Eukaryota"/>
</dbReference>
<comment type="function">
    <text evidence="11">Acts as one of several non-catalytic accessory components of the cytoplasmic dynein 1 complex that are thought to be involved in linking dynein to cargos and to adapter proteins that regulate dynein function. Cytoplasmic dynein 1 acts as a motor for the intracellular retrograde motility of vesicles and organelles along microtubules. May play a role in binding dynein to membranous organelles or chromosomes.</text>
</comment>
<keyword evidence="6 11" id="KW-0547">Nucleotide-binding</keyword>
<evidence type="ECO:0000256" key="1">
    <source>
        <dbReference type="ARBA" id="ARBA00004245"/>
    </source>
</evidence>
<feature type="region of interest" description="Disordered" evidence="12">
    <location>
        <begin position="365"/>
        <end position="388"/>
    </location>
</feature>
<dbReference type="SUPFAM" id="SSF52540">
    <property type="entry name" value="P-loop containing nucleoside triphosphate hydrolases"/>
    <property type="match status" value="1"/>
</dbReference>
<reference evidence="13 14" key="1">
    <citation type="submission" date="2012-04" db="EMBL/GenBank/DDBJ databases">
        <title>The Genome Sequence of Saprolegnia declina VS20.</title>
        <authorList>
            <consortium name="The Broad Institute Genome Sequencing Platform"/>
            <person name="Russ C."/>
            <person name="Nusbaum C."/>
            <person name="Tyler B."/>
            <person name="van West P."/>
            <person name="Dieguez-Uribeondo J."/>
            <person name="de Bruijn I."/>
            <person name="Tripathy S."/>
            <person name="Jiang R."/>
            <person name="Young S.K."/>
            <person name="Zeng Q."/>
            <person name="Gargeya S."/>
            <person name="Fitzgerald M."/>
            <person name="Haas B."/>
            <person name="Abouelleil A."/>
            <person name="Alvarado L."/>
            <person name="Arachchi H.M."/>
            <person name="Berlin A."/>
            <person name="Chapman S.B."/>
            <person name="Goldberg J."/>
            <person name="Griggs A."/>
            <person name="Gujja S."/>
            <person name="Hansen M."/>
            <person name="Howarth C."/>
            <person name="Imamovic A."/>
            <person name="Larimer J."/>
            <person name="McCowen C."/>
            <person name="Montmayeur A."/>
            <person name="Murphy C."/>
            <person name="Neiman D."/>
            <person name="Pearson M."/>
            <person name="Priest M."/>
            <person name="Roberts A."/>
            <person name="Saif S."/>
            <person name="Shea T."/>
            <person name="Sisk P."/>
            <person name="Sykes S."/>
            <person name="Wortman J."/>
            <person name="Nusbaum C."/>
            <person name="Birren B."/>
        </authorList>
    </citation>
    <scope>NUCLEOTIDE SEQUENCE [LARGE SCALE GENOMIC DNA]</scope>
    <source>
        <strain evidence="13 14">VS20</strain>
    </source>
</reference>
<evidence type="ECO:0000256" key="5">
    <source>
        <dbReference type="ARBA" id="ARBA00022701"/>
    </source>
</evidence>
<comment type="similarity">
    <text evidence="2 11">Belongs to the dynein light intermediate chain family.</text>
</comment>
<dbReference type="AlphaFoldDB" id="T0Q4I7"/>
<evidence type="ECO:0000256" key="2">
    <source>
        <dbReference type="ARBA" id="ARBA00006831"/>
    </source>
</evidence>
<dbReference type="InParanoid" id="T0Q4I7"/>
<proteinExistence type="inferred from homology"/>
<keyword evidence="10 11" id="KW-0206">Cytoskeleton</keyword>
<keyword evidence="14" id="KW-1185">Reference proteome</keyword>
<dbReference type="InterPro" id="IPR022780">
    <property type="entry name" value="Dynein_light_int_chain"/>
</dbReference>
<comment type="subunit">
    <text evidence="11">Homodimer. The cytoplasmic dynein 1 complex consists of two catalytic heavy chains (HCs) and a number of non-catalytic subunits presented by intermediate chains (ICs).</text>
</comment>
<evidence type="ECO:0000313" key="14">
    <source>
        <dbReference type="Proteomes" id="UP000030762"/>
    </source>
</evidence>
<accession>T0Q4I7</accession>
<comment type="subcellular location">
    <subcellularLocation>
        <location evidence="1 11">Cytoplasm</location>
        <location evidence="1 11">Cytoskeleton</location>
    </subcellularLocation>
</comment>
<gene>
    <name evidence="13" type="ORF">SDRG_12734</name>
</gene>
<dbReference type="GeneID" id="19953461"/>
<evidence type="ECO:0000313" key="13">
    <source>
        <dbReference type="EMBL" id="EQC29486.1"/>
    </source>
</evidence>
<dbReference type="GO" id="GO:0007018">
    <property type="term" value="P:microtubule-based movement"/>
    <property type="evidence" value="ECO:0007669"/>
    <property type="project" value="InterPro"/>
</dbReference>
<dbReference type="InterPro" id="IPR027417">
    <property type="entry name" value="P-loop_NTPase"/>
</dbReference>
<keyword evidence="3 11" id="KW-0813">Transport</keyword>
<dbReference type="GO" id="GO:0005524">
    <property type="term" value="F:ATP binding"/>
    <property type="evidence" value="ECO:0007669"/>
    <property type="project" value="UniProtKB-KW"/>
</dbReference>
<dbReference type="GO" id="GO:0000226">
    <property type="term" value="P:microtubule cytoskeleton organization"/>
    <property type="evidence" value="ECO:0007669"/>
    <property type="project" value="TreeGrafter"/>
</dbReference>
<name>T0Q4I7_SAPDV</name>
<protein>
    <recommendedName>
        <fullName evidence="11">Dynein light intermediate chain</fullName>
    </recommendedName>
</protein>
<dbReference type="GO" id="GO:0005868">
    <property type="term" value="C:cytoplasmic dynein complex"/>
    <property type="evidence" value="ECO:0007669"/>
    <property type="project" value="UniProtKB-UniRule"/>
</dbReference>